<evidence type="ECO:0000313" key="10">
    <source>
        <dbReference type="Proteomes" id="UP001605036"/>
    </source>
</evidence>
<dbReference type="PANTHER" id="PTHR45712:SF22">
    <property type="entry name" value="INSULIN-LIKE GROWTH FACTOR-BINDING PROTEIN COMPLEX ACID LABILE SUBUNIT"/>
    <property type="match status" value="1"/>
</dbReference>
<dbReference type="InterPro" id="IPR050333">
    <property type="entry name" value="SLRP"/>
</dbReference>
<proteinExistence type="inferred from homology"/>
<keyword evidence="4" id="KW-0433">Leucine-rich repeat</keyword>
<evidence type="ECO:0000259" key="8">
    <source>
        <dbReference type="PROSITE" id="PS50245"/>
    </source>
</evidence>
<sequence>MLPEGSGTGFEVGQRVLKVQKEGEKKQSGTVKYIGPVEGYDGLWIGVDWDSGHGRHDGTVNGKRYFETTTKESGSLVRPHSLSAGITLAEALIERYNGSATSTSSGEDGMYVLSVRHRRMNVQLVGKDQIEERQKRMEELKVVILAHAGVHSAGVRGEVAEIASSIEELDLTGNLLPDWKAVGDICEELPRLRFLNLSCSRIAFGADKIISGLEKIHTLVINNSRITWQQVEQLKLSLKSLEELHLSGNHIKAIEVNEEDAYGNFVQGFETLRILNLEDNDIEDWKEVMKLSRLMRLEHLNLNQNKLEEVTYPVLEGSSDKDKEEQSVPFQNLRCLLLGKNKIASMDSVNALNHFPSLKDARLSENPLVDPDLGTAARYLLVARIGGITSLNGSEVKPRERKEAEIRYVRNVMKTMAGNINDSALKMHPRYMELKLKYDISVESAQPRAARGFSKMSETLLPVTLMCVSVPMKHRAYITRNLPPSTTVGRLKQVCEALFRVKATNQVLYIKDEEHPLPILLDNDLESISDIGVREDSRILVDEAKGH</sequence>
<evidence type="ECO:0000313" key="9">
    <source>
        <dbReference type="EMBL" id="KAL2612624.1"/>
    </source>
</evidence>
<evidence type="ECO:0000256" key="5">
    <source>
        <dbReference type="ARBA" id="ARBA00022737"/>
    </source>
</evidence>
<dbReference type="InterPro" id="IPR029071">
    <property type="entry name" value="Ubiquitin-like_domsf"/>
</dbReference>
<dbReference type="InterPro" id="IPR036859">
    <property type="entry name" value="CAP-Gly_dom_sf"/>
</dbReference>
<comment type="caution">
    <text evidence="9">The sequence shown here is derived from an EMBL/GenBank/DDBJ whole genome shotgun (WGS) entry which is preliminary data.</text>
</comment>
<keyword evidence="5" id="KW-0677">Repeat</keyword>
<feature type="domain" description="CAP-Gly" evidence="8">
    <location>
        <begin position="35"/>
        <end position="78"/>
    </location>
</feature>
<reference evidence="9 10" key="1">
    <citation type="submission" date="2024-09" db="EMBL/GenBank/DDBJ databases">
        <title>Chromosome-scale assembly of Riccia fluitans.</title>
        <authorList>
            <person name="Paukszto L."/>
            <person name="Sawicki J."/>
            <person name="Karawczyk K."/>
            <person name="Piernik-Szablinska J."/>
            <person name="Szczecinska M."/>
            <person name="Mazdziarz M."/>
        </authorList>
    </citation>
    <scope>NUCLEOTIDE SEQUENCE [LARGE SCALE GENOMIC DNA]</scope>
    <source>
        <strain evidence="9">Rf_01</strain>
        <tissue evidence="9">Aerial parts of the thallus</tissue>
    </source>
</reference>
<comment type="subcellular location">
    <subcellularLocation>
        <location evidence="1">Cytoplasm</location>
    </subcellularLocation>
</comment>
<dbReference type="PROSITE" id="PS51450">
    <property type="entry name" value="LRR"/>
    <property type="match status" value="3"/>
</dbReference>
<dbReference type="EMBL" id="JBHFFA010000007">
    <property type="protein sequence ID" value="KAL2612624.1"/>
    <property type="molecule type" value="Genomic_DNA"/>
</dbReference>
<dbReference type="SUPFAM" id="SSF52058">
    <property type="entry name" value="L domain-like"/>
    <property type="match status" value="1"/>
</dbReference>
<organism evidence="9 10">
    <name type="scientific">Riccia fluitans</name>
    <dbReference type="NCBI Taxonomy" id="41844"/>
    <lineage>
        <taxon>Eukaryota</taxon>
        <taxon>Viridiplantae</taxon>
        <taxon>Streptophyta</taxon>
        <taxon>Embryophyta</taxon>
        <taxon>Marchantiophyta</taxon>
        <taxon>Marchantiopsida</taxon>
        <taxon>Marchantiidae</taxon>
        <taxon>Marchantiales</taxon>
        <taxon>Ricciaceae</taxon>
        <taxon>Riccia</taxon>
    </lineage>
</organism>
<dbReference type="CDD" id="cd17044">
    <property type="entry name" value="Ubl_TBCE"/>
    <property type="match status" value="1"/>
</dbReference>
<evidence type="ECO:0000256" key="2">
    <source>
        <dbReference type="ARBA" id="ARBA00006286"/>
    </source>
</evidence>
<keyword evidence="6" id="KW-0143">Chaperone</keyword>
<dbReference type="PROSITE" id="PS50245">
    <property type="entry name" value="CAP_GLY_2"/>
    <property type="match status" value="1"/>
</dbReference>
<evidence type="ECO:0000256" key="7">
    <source>
        <dbReference type="ARBA" id="ARBA00026055"/>
    </source>
</evidence>
<dbReference type="SUPFAM" id="SSF54236">
    <property type="entry name" value="Ubiquitin-like"/>
    <property type="match status" value="1"/>
</dbReference>
<accession>A0ABD1XUL1</accession>
<comment type="subunit">
    <text evidence="7">Supercomplex made of cofactors A to E. Cofactors A and D function by capturing and stabilizing tubulin in a quasi-native conformation. Cofactor E binds to the cofactor D-tubulin complex; interaction with cofactor C then causes the release of tubulin polypeptides that are committed to the native state.</text>
</comment>
<dbReference type="Gene3D" id="2.30.30.190">
    <property type="entry name" value="CAP Gly-rich-like domain"/>
    <property type="match status" value="1"/>
</dbReference>
<dbReference type="SUPFAM" id="SSF74924">
    <property type="entry name" value="Cap-Gly domain"/>
    <property type="match status" value="1"/>
</dbReference>
<dbReference type="FunFam" id="2.30.30.190:FF:000016">
    <property type="entry name" value="Tubulin-folding cofactor E"/>
    <property type="match status" value="1"/>
</dbReference>
<keyword evidence="10" id="KW-1185">Reference proteome</keyword>
<evidence type="ECO:0000256" key="3">
    <source>
        <dbReference type="ARBA" id="ARBA00022490"/>
    </source>
</evidence>
<dbReference type="InterPro" id="IPR001611">
    <property type="entry name" value="Leu-rich_rpt"/>
</dbReference>
<protein>
    <recommendedName>
        <fullName evidence="8">CAP-Gly domain-containing protein</fullName>
    </recommendedName>
</protein>
<dbReference type="InterPro" id="IPR000938">
    <property type="entry name" value="CAP-Gly_domain"/>
</dbReference>
<dbReference type="GO" id="GO:0005737">
    <property type="term" value="C:cytoplasm"/>
    <property type="evidence" value="ECO:0007669"/>
    <property type="project" value="UniProtKB-SubCell"/>
</dbReference>
<dbReference type="AlphaFoldDB" id="A0ABD1XUL1"/>
<evidence type="ECO:0000256" key="6">
    <source>
        <dbReference type="ARBA" id="ARBA00023186"/>
    </source>
</evidence>
<dbReference type="SMART" id="SM00369">
    <property type="entry name" value="LRR_TYP"/>
    <property type="match status" value="4"/>
</dbReference>
<evidence type="ECO:0000256" key="1">
    <source>
        <dbReference type="ARBA" id="ARBA00004496"/>
    </source>
</evidence>
<dbReference type="SMART" id="SM01052">
    <property type="entry name" value="CAP_GLY"/>
    <property type="match status" value="1"/>
</dbReference>
<gene>
    <name evidence="9" type="ORF">R1flu_024316</name>
</gene>
<dbReference type="InterPro" id="IPR044079">
    <property type="entry name" value="Ubl_TBCE"/>
</dbReference>
<dbReference type="PANTHER" id="PTHR45712">
    <property type="entry name" value="AGAP008170-PA"/>
    <property type="match status" value="1"/>
</dbReference>
<dbReference type="Gene3D" id="3.10.20.90">
    <property type="entry name" value="Phosphatidylinositol 3-kinase Catalytic Subunit, Chain A, domain 1"/>
    <property type="match status" value="1"/>
</dbReference>
<name>A0ABD1XUL1_9MARC</name>
<evidence type="ECO:0000256" key="4">
    <source>
        <dbReference type="ARBA" id="ARBA00022614"/>
    </source>
</evidence>
<comment type="similarity">
    <text evidence="2">Belongs to the TBCE family.</text>
</comment>
<dbReference type="Pfam" id="PF01302">
    <property type="entry name" value="CAP_GLY"/>
    <property type="match status" value="1"/>
</dbReference>
<dbReference type="InterPro" id="IPR003591">
    <property type="entry name" value="Leu-rich_rpt_typical-subtyp"/>
</dbReference>
<dbReference type="Proteomes" id="UP001605036">
    <property type="component" value="Unassembled WGS sequence"/>
</dbReference>
<dbReference type="Gene3D" id="3.80.10.10">
    <property type="entry name" value="Ribonuclease Inhibitor"/>
    <property type="match status" value="2"/>
</dbReference>
<dbReference type="InterPro" id="IPR032675">
    <property type="entry name" value="LRR_dom_sf"/>
</dbReference>
<keyword evidence="3" id="KW-0963">Cytoplasm</keyword>